<keyword evidence="2" id="KW-1185">Reference proteome</keyword>
<dbReference type="EMBL" id="JAUJYO010000006">
    <property type="protein sequence ID" value="KAK1314825.1"/>
    <property type="molecule type" value="Genomic_DNA"/>
</dbReference>
<dbReference type="Proteomes" id="UP001180020">
    <property type="component" value="Unassembled WGS sequence"/>
</dbReference>
<evidence type="ECO:0000313" key="1">
    <source>
        <dbReference type="EMBL" id="KAK1314825.1"/>
    </source>
</evidence>
<gene>
    <name evidence="1" type="ORF">QJS10_CPA06g00136</name>
</gene>
<name>A0AAV9EM05_ACOCL</name>
<proteinExistence type="predicted"/>
<protein>
    <submittedName>
        <fullName evidence="1">Uncharacterized protein</fullName>
    </submittedName>
</protein>
<organism evidence="1 2">
    <name type="scientific">Acorus calamus</name>
    <name type="common">Sweet flag</name>
    <dbReference type="NCBI Taxonomy" id="4465"/>
    <lineage>
        <taxon>Eukaryota</taxon>
        <taxon>Viridiplantae</taxon>
        <taxon>Streptophyta</taxon>
        <taxon>Embryophyta</taxon>
        <taxon>Tracheophyta</taxon>
        <taxon>Spermatophyta</taxon>
        <taxon>Magnoliopsida</taxon>
        <taxon>Liliopsida</taxon>
        <taxon>Acoraceae</taxon>
        <taxon>Acorus</taxon>
    </lineage>
</organism>
<comment type="caution">
    <text evidence="1">The sequence shown here is derived from an EMBL/GenBank/DDBJ whole genome shotgun (WGS) entry which is preliminary data.</text>
</comment>
<evidence type="ECO:0000313" key="2">
    <source>
        <dbReference type="Proteomes" id="UP001180020"/>
    </source>
</evidence>
<reference evidence="1" key="2">
    <citation type="submission" date="2023-06" db="EMBL/GenBank/DDBJ databases">
        <authorList>
            <person name="Ma L."/>
            <person name="Liu K.-W."/>
            <person name="Li Z."/>
            <person name="Hsiao Y.-Y."/>
            <person name="Qi Y."/>
            <person name="Fu T."/>
            <person name="Tang G."/>
            <person name="Zhang D."/>
            <person name="Sun W.-H."/>
            <person name="Liu D.-K."/>
            <person name="Li Y."/>
            <person name="Chen G.-Z."/>
            <person name="Liu X.-D."/>
            <person name="Liao X.-Y."/>
            <person name="Jiang Y.-T."/>
            <person name="Yu X."/>
            <person name="Hao Y."/>
            <person name="Huang J."/>
            <person name="Zhao X.-W."/>
            <person name="Ke S."/>
            <person name="Chen Y.-Y."/>
            <person name="Wu W.-L."/>
            <person name="Hsu J.-L."/>
            <person name="Lin Y.-F."/>
            <person name="Huang M.-D."/>
            <person name="Li C.-Y."/>
            <person name="Huang L."/>
            <person name="Wang Z.-W."/>
            <person name="Zhao X."/>
            <person name="Zhong W.-Y."/>
            <person name="Peng D.-H."/>
            <person name="Ahmad S."/>
            <person name="Lan S."/>
            <person name="Zhang J.-S."/>
            <person name="Tsai W.-C."/>
            <person name="Van De Peer Y."/>
            <person name="Liu Z.-J."/>
        </authorList>
    </citation>
    <scope>NUCLEOTIDE SEQUENCE</scope>
    <source>
        <strain evidence="1">CP</strain>
        <tissue evidence="1">Leaves</tissue>
    </source>
</reference>
<dbReference type="AlphaFoldDB" id="A0AAV9EM05"/>
<sequence>MTRGKGGGCGSQLFQQEHERYGDREMLLSSREGSSILRTCGRRRFKASKTKALAYMCRVSNIHIYEIASRIIE</sequence>
<reference evidence="1" key="1">
    <citation type="journal article" date="2023" name="Nat. Commun.">
        <title>Diploid and tetraploid genomes of Acorus and the evolution of monocots.</title>
        <authorList>
            <person name="Ma L."/>
            <person name="Liu K.W."/>
            <person name="Li Z."/>
            <person name="Hsiao Y.Y."/>
            <person name="Qi Y."/>
            <person name="Fu T."/>
            <person name="Tang G.D."/>
            <person name="Zhang D."/>
            <person name="Sun W.H."/>
            <person name="Liu D.K."/>
            <person name="Li Y."/>
            <person name="Chen G.Z."/>
            <person name="Liu X.D."/>
            <person name="Liao X.Y."/>
            <person name="Jiang Y.T."/>
            <person name="Yu X."/>
            <person name="Hao Y."/>
            <person name="Huang J."/>
            <person name="Zhao X.W."/>
            <person name="Ke S."/>
            <person name="Chen Y.Y."/>
            <person name="Wu W.L."/>
            <person name="Hsu J.L."/>
            <person name="Lin Y.F."/>
            <person name="Huang M.D."/>
            <person name="Li C.Y."/>
            <person name="Huang L."/>
            <person name="Wang Z.W."/>
            <person name="Zhao X."/>
            <person name="Zhong W.Y."/>
            <person name="Peng D.H."/>
            <person name="Ahmad S."/>
            <person name="Lan S."/>
            <person name="Zhang J.S."/>
            <person name="Tsai W.C."/>
            <person name="Van de Peer Y."/>
            <person name="Liu Z.J."/>
        </authorList>
    </citation>
    <scope>NUCLEOTIDE SEQUENCE</scope>
    <source>
        <strain evidence="1">CP</strain>
    </source>
</reference>
<accession>A0AAV9EM05</accession>